<evidence type="ECO:0000256" key="3">
    <source>
        <dbReference type="ARBA" id="ARBA00022729"/>
    </source>
</evidence>
<dbReference type="PROSITE" id="PS51257">
    <property type="entry name" value="PROKAR_LIPOPROTEIN"/>
    <property type="match status" value="1"/>
</dbReference>
<dbReference type="Proteomes" id="UP000018296">
    <property type="component" value="Unassembled WGS sequence"/>
</dbReference>
<protein>
    <recommendedName>
        <fullName evidence="5">Solute-binding protein family 5 domain-containing protein</fullName>
    </recommendedName>
</protein>
<dbReference type="PATRIC" id="fig|1395513.3.peg.3395"/>
<dbReference type="STRING" id="1395513.P343_16725"/>
<evidence type="ECO:0000256" key="2">
    <source>
        <dbReference type="ARBA" id="ARBA00022448"/>
    </source>
</evidence>
<dbReference type="eggNOG" id="COG0747">
    <property type="taxonomic scope" value="Bacteria"/>
</dbReference>
<dbReference type="Gene3D" id="3.10.105.10">
    <property type="entry name" value="Dipeptide-binding Protein, Domain 3"/>
    <property type="match status" value="1"/>
</dbReference>
<reference evidence="6 7" key="1">
    <citation type="journal article" date="2013" name="Genome Announc.">
        <title>Genome Sequence of Sporolactobacillus laevolacticus DSM442, an Efficient Polymer-Grade D-Lactate Producer from Agricultural Waste Cottonseed as a Nitrogen Source.</title>
        <authorList>
            <person name="Wang H."/>
            <person name="Wang L."/>
            <person name="Ju J."/>
            <person name="Yu B."/>
            <person name="Ma Y."/>
        </authorList>
    </citation>
    <scope>NUCLEOTIDE SEQUENCE [LARGE SCALE GENOMIC DNA]</scope>
    <source>
        <strain evidence="6 7">DSM 442</strain>
    </source>
</reference>
<accession>V6J171</accession>
<dbReference type="GO" id="GO:0015833">
    <property type="term" value="P:peptide transport"/>
    <property type="evidence" value="ECO:0007669"/>
    <property type="project" value="TreeGrafter"/>
</dbReference>
<evidence type="ECO:0000259" key="5">
    <source>
        <dbReference type="Pfam" id="PF00496"/>
    </source>
</evidence>
<organism evidence="6 7">
    <name type="scientific">Sporolactobacillus laevolacticus DSM 442</name>
    <dbReference type="NCBI Taxonomy" id="1395513"/>
    <lineage>
        <taxon>Bacteria</taxon>
        <taxon>Bacillati</taxon>
        <taxon>Bacillota</taxon>
        <taxon>Bacilli</taxon>
        <taxon>Bacillales</taxon>
        <taxon>Sporolactobacillaceae</taxon>
        <taxon>Sporolactobacillus</taxon>
    </lineage>
</organism>
<gene>
    <name evidence="6" type="ORF">P343_16725</name>
</gene>
<dbReference type="SUPFAM" id="SSF53850">
    <property type="entry name" value="Periplasmic binding protein-like II"/>
    <property type="match status" value="1"/>
</dbReference>
<keyword evidence="3 4" id="KW-0732">Signal</keyword>
<evidence type="ECO:0000256" key="1">
    <source>
        <dbReference type="ARBA" id="ARBA00005695"/>
    </source>
</evidence>
<name>V6J171_9BACL</name>
<dbReference type="OrthoDB" id="48318at2"/>
<dbReference type="GO" id="GO:1904680">
    <property type="term" value="F:peptide transmembrane transporter activity"/>
    <property type="evidence" value="ECO:0007669"/>
    <property type="project" value="TreeGrafter"/>
</dbReference>
<dbReference type="AlphaFoldDB" id="V6J171"/>
<feature type="chain" id="PRO_5004748769" description="Solute-binding protein family 5 domain-containing protein" evidence="4">
    <location>
        <begin position="25"/>
        <end position="606"/>
    </location>
</feature>
<dbReference type="InterPro" id="IPR039424">
    <property type="entry name" value="SBP_5"/>
</dbReference>
<keyword evidence="2" id="KW-0813">Transport</keyword>
<comment type="caution">
    <text evidence="6">The sequence shown here is derived from an EMBL/GenBank/DDBJ whole genome shotgun (WGS) entry which is preliminary data.</text>
</comment>
<feature type="domain" description="Solute-binding protein family 5" evidence="5">
    <location>
        <begin position="80"/>
        <end position="468"/>
    </location>
</feature>
<evidence type="ECO:0000256" key="4">
    <source>
        <dbReference type="SAM" id="SignalP"/>
    </source>
</evidence>
<sequence>MKVIKRLTILMLIALLAISMTACGGTTSNMSGSKFTTVYYYHPISPGAPKNPYNATGNSFTSFDKMQLAWSANSATDLNKFYPGLAEKWSANSDGTTATVEIQPKAKWSNGKPVTANDVKTSMAIAFTQGTAQSFSLGSVKVLSQKKVELSQLPGAKYNMFLHDLLQQTVVPDFQYGKLLPKNIWALIDQSLYSGKDKAKAAQAKKAQEQITKLGKSITTFAPKTDISAGPFVLKRLNPGEAYLVKNKYFYASEKVKVGSVSLRNYTGNQQIWNYLTSGQLDAAPFTAMPQNVLDNIVKTKGNQKVVSPTYVAASLAFDQKFYPYGNVNVRKALAYVIDRKAVQKVAEPVVGKPSKYTDGIVDSVAGKWIDASTRSKMDTYDLNLKKATAMLQKEGFKKTNGKWVMPNGKPWTMDIYVVNGFSDWIQGGKVISSQLTNFGIDAKPTIVSSFAQYQADLAAQKYAVGFWLDSLGASMYTSFGRIYGMPDGYNVVGGKLTYSDQKDKTKGNWVGIPQNLKLSAGEKVNPGKLTYQLNQMKVDEQRPNVQKLALATNEYVPLIEIWDYIHVQFVNNNRFTNFPVKDEGLMNNMPGVWMSMGYVTPKSSK</sequence>
<dbReference type="RefSeq" id="WP_023511545.1">
    <property type="nucleotide sequence ID" value="NZ_AWTC01000022.1"/>
</dbReference>
<keyword evidence="7" id="KW-1185">Reference proteome</keyword>
<dbReference type="Pfam" id="PF00496">
    <property type="entry name" value="SBP_bac_5"/>
    <property type="match status" value="1"/>
</dbReference>
<comment type="similarity">
    <text evidence="1">Belongs to the bacterial solute-binding protein 5 family.</text>
</comment>
<evidence type="ECO:0000313" key="7">
    <source>
        <dbReference type="Proteomes" id="UP000018296"/>
    </source>
</evidence>
<dbReference type="PANTHER" id="PTHR30290">
    <property type="entry name" value="PERIPLASMIC BINDING COMPONENT OF ABC TRANSPORTER"/>
    <property type="match status" value="1"/>
</dbReference>
<dbReference type="Gene3D" id="3.40.190.10">
    <property type="entry name" value="Periplasmic binding protein-like II"/>
    <property type="match status" value="1"/>
</dbReference>
<feature type="signal peptide" evidence="4">
    <location>
        <begin position="1"/>
        <end position="24"/>
    </location>
</feature>
<dbReference type="EMBL" id="AWTC01000022">
    <property type="protein sequence ID" value="EST10509.1"/>
    <property type="molecule type" value="Genomic_DNA"/>
</dbReference>
<dbReference type="InterPro" id="IPR000914">
    <property type="entry name" value="SBP_5_dom"/>
</dbReference>
<dbReference type="PANTHER" id="PTHR30290:SF9">
    <property type="entry name" value="OLIGOPEPTIDE-BINDING PROTEIN APPA"/>
    <property type="match status" value="1"/>
</dbReference>
<evidence type="ECO:0000313" key="6">
    <source>
        <dbReference type="EMBL" id="EST10509.1"/>
    </source>
</evidence>
<proteinExistence type="inferred from homology"/>